<dbReference type="PANTHER" id="PTHR35532">
    <property type="entry name" value="SIMILAR TO POLYHYDROXYALKANOATE DEPOLYMERASE"/>
    <property type="match status" value="1"/>
</dbReference>
<evidence type="ECO:0000313" key="3">
    <source>
        <dbReference type="EMBL" id="KIL41980.1"/>
    </source>
</evidence>
<dbReference type="RefSeq" id="WP_041045767.1">
    <property type="nucleotide sequence ID" value="NZ_JXAK01000004.1"/>
</dbReference>
<evidence type="ECO:0000259" key="2">
    <source>
        <dbReference type="Pfam" id="PF01841"/>
    </source>
</evidence>
<evidence type="ECO:0000256" key="1">
    <source>
        <dbReference type="SAM" id="MobiDB-lite"/>
    </source>
</evidence>
<dbReference type="Gene3D" id="3.10.620.30">
    <property type="match status" value="1"/>
</dbReference>
<keyword evidence="4" id="KW-1185">Reference proteome</keyword>
<dbReference type="Proteomes" id="UP000031967">
    <property type="component" value="Unassembled WGS sequence"/>
</dbReference>
<accession>A0ABR5AN76</accession>
<protein>
    <submittedName>
        <fullName evidence="3">Transglutaminase</fullName>
    </submittedName>
</protein>
<sequence>MTIQAPVFSLDRQALERIDRKFRAKRLLAKAREHELFDIFAEELSEEETWALKYLFAYMPVNDLADYDGSLFLSHVRRTLEIRKQVPWGSRVPDSLFLHFVLPYRVNTENIEDSRGILYNELAARTVNLPMAEAILETNYWCHEKATYIGSDLRTMSPLAMIRSARGRCGEESTLAVAALRSICIPARQVYTPRWAHCDSNHAWVEAWADSQWHYIGACEPEARLNRGWFSPPARRAMLINTRIYADYPGPEHITLADEWFTEINLLEQYAPARTVTVAVKDGQGAPVCGADVRFELYNTAELYPIAILPSDERGEASLKTGFGDLVIRAVKGGMWGERKISAYEGDRFELVIGAAEQPAGTADFDMVPPPEREGEAEEPLSEQALSRHNSRLEEGTRIRTEYESSFIGEEEAFGLAWAAGLPPERVWNVLHKARGNDKEIAAFLRERSGEYGEWPLRLLETLNDKDLIDTFRPALDDHLTEALAQRGAIAEDTFVPYILCPRVLYEMIVPYRRFFRNAFTVEESEAFKADPSLLARKLEQGFNLWEDIPNLTGKGNPVGTYKLKAGDPVSLHVLFVAVCRSLGIPARLHPSEQKPQYRNNGSWEDAAFGLTSTGRQESRAWGKLRLLRDPDAGSDAPAASYGENFTFARLENGVYKTLVYPHGKTDVYDEPFEVEPGAYRLTSGIRLKDGTVKVRFAYFTVPAGEQTDVTLTYRRMAVDIPVLGTFDQDGTLALLDGTSKTVGDLIGSEGAIAAWIEPEREPSKHLFRELSEAAEALDKAGVPVVLVIGDSQRTASFQPAHYPKLPARTVFARDASCASLPDFVRKPPAHEAGFPHLFVLDGEHRIRYTSSGYKIGVGKEALRILAAICSKSKGSE</sequence>
<name>A0ABR5AN76_9BACL</name>
<gene>
    <name evidence="3" type="ORF">SD70_03715</name>
</gene>
<feature type="region of interest" description="Disordered" evidence="1">
    <location>
        <begin position="369"/>
        <end position="393"/>
    </location>
</feature>
<feature type="domain" description="Transglutaminase-like" evidence="2">
    <location>
        <begin position="550"/>
        <end position="589"/>
    </location>
</feature>
<feature type="domain" description="Transglutaminase-like" evidence="2">
    <location>
        <begin position="130"/>
        <end position="213"/>
    </location>
</feature>
<dbReference type="InterPro" id="IPR002931">
    <property type="entry name" value="Transglutaminase-like"/>
</dbReference>
<dbReference type="SUPFAM" id="SSF54001">
    <property type="entry name" value="Cysteine proteinases"/>
    <property type="match status" value="2"/>
</dbReference>
<dbReference type="PANTHER" id="PTHR35532:SF5">
    <property type="entry name" value="CARBOHYDRATE-BINDING DOMAIN-CONTAINING PROTEIN"/>
    <property type="match status" value="1"/>
</dbReference>
<proteinExistence type="predicted"/>
<dbReference type="EMBL" id="JXAK01000004">
    <property type="protein sequence ID" value="KIL41980.1"/>
    <property type="molecule type" value="Genomic_DNA"/>
</dbReference>
<dbReference type="InterPro" id="IPR038765">
    <property type="entry name" value="Papain-like_cys_pep_sf"/>
</dbReference>
<evidence type="ECO:0000313" key="4">
    <source>
        <dbReference type="Proteomes" id="UP000031967"/>
    </source>
</evidence>
<comment type="caution">
    <text evidence="3">The sequence shown here is derived from an EMBL/GenBank/DDBJ whole genome shotgun (WGS) entry which is preliminary data.</text>
</comment>
<reference evidence="3 4" key="1">
    <citation type="submission" date="2014-12" db="EMBL/GenBank/DDBJ databases">
        <title>Draft genome sequence of Paenibacillus kamchatkensis strain B-2647.</title>
        <authorList>
            <person name="Karlyshev A.V."/>
            <person name="Kudryashova E.B."/>
        </authorList>
    </citation>
    <scope>NUCLEOTIDE SEQUENCE [LARGE SCALE GENOMIC DNA]</scope>
    <source>
        <strain evidence="3 4">VKM B-2647</strain>
    </source>
</reference>
<organism evidence="3 4">
    <name type="scientific">Gordoniibacillus kamchatkensis</name>
    <dbReference type="NCBI Taxonomy" id="1590651"/>
    <lineage>
        <taxon>Bacteria</taxon>
        <taxon>Bacillati</taxon>
        <taxon>Bacillota</taxon>
        <taxon>Bacilli</taxon>
        <taxon>Bacillales</taxon>
        <taxon>Paenibacillaceae</taxon>
        <taxon>Gordoniibacillus</taxon>
    </lineage>
</organism>
<dbReference type="Pfam" id="PF01841">
    <property type="entry name" value="Transglut_core"/>
    <property type="match status" value="2"/>
</dbReference>
<dbReference type="Gene3D" id="2.60.40.1120">
    <property type="entry name" value="Carboxypeptidase-like, regulatory domain"/>
    <property type="match status" value="1"/>
</dbReference>